<evidence type="ECO:0000256" key="1">
    <source>
        <dbReference type="ARBA" id="ARBA00022737"/>
    </source>
</evidence>
<dbReference type="PANTHER" id="PTHR10039:SF16">
    <property type="entry name" value="GPI INOSITOL-DEACYLASE"/>
    <property type="match status" value="1"/>
</dbReference>
<protein>
    <recommendedName>
        <fullName evidence="2">Nephrocystin 3-like N-terminal domain-containing protein</fullName>
    </recommendedName>
</protein>
<evidence type="ECO:0000313" key="4">
    <source>
        <dbReference type="Proteomes" id="UP000799770"/>
    </source>
</evidence>
<dbReference type="Proteomes" id="UP000799770">
    <property type="component" value="Unassembled WGS sequence"/>
</dbReference>
<dbReference type="Pfam" id="PF24883">
    <property type="entry name" value="NPHP3_N"/>
    <property type="match status" value="1"/>
</dbReference>
<dbReference type="SUPFAM" id="SSF52540">
    <property type="entry name" value="P-loop containing nucleoside triphosphate hydrolases"/>
    <property type="match status" value="1"/>
</dbReference>
<dbReference type="PANTHER" id="PTHR10039">
    <property type="entry name" value="AMELOGENIN"/>
    <property type="match status" value="1"/>
</dbReference>
<keyword evidence="1" id="KW-0677">Repeat</keyword>
<reference evidence="3" key="1">
    <citation type="journal article" date="2020" name="Stud. Mycol.">
        <title>101 Dothideomycetes genomes: a test case for predicting lifestyles and emergence of pathogens.</title>
        <authorList>
            <person name="Haridas S."/>
            <person name="Albert R."/>
            <person name="Binder M."/>
            <person name="Bloem J."/>
            <person name="Labutti K."/>
            <person name="Salamov A."/>
            <person name="Andreopoulos B."/>
            <person name="Baker S."/>
            <person name="Barry K."/>
            <person name="Bills G."/>
            <person name="Bluhm B."/>
            <person name="Cannon C."/>
            <person name="Castanera R."/>
            <person name="Culley D."/>
            <person name="Daum C."/>
            <person name="Ezra D."/>
            <person name="Gonzalez J."/>
            <person name="Henrissat B."/>
            <person name="Kuo A."/>
            <person name="Liang C."/>
            <person name="Lipzen A."/>
            <person name="Lutzoni F."/>
            <person name="Magnuson J."/>
            <person name="Mondo S."/>
            <person name="Nolan M."/>
            <person name="Ohm R."/>
            <person name="Pangilinan J."/>
            <person name="Park H.-J."/>
            <person name="Ramirez L."/>
            <person name="Alfaro M."/>
            <person name="Sun H."/>
            <person name="Tritt A."/>
            <person name="Yoshinaga Y."/>
            <person name="Zwiers L.-H."/>
            <person name="Turgeon B."/>
            <person name="Goodwin S."/>
            <person name="Spatafora J."/>
            <person name="Crous P."/>
            <person name="Grigoriev I."/>
        </authorList>
    </citation>
    <scope>NUCLEOTIDE SEQUENCE</scope>
    <source>
        <strain evidence="3">CBS 627.86</strain>
    </source>
</reference>
<accession>A0A6A5YGC3</accession>
<dbReference type="EMBL" id="ML977363">
    <property type="protein sequence ID" value="KAF2106329.1"/>
    <property type="molecule type" value="Genomic_DNA"/>
</dbReference>
<evidence type="ECO:0000313" key="3">
    <source>
        <dbReference type="EMBL" id="KAF2106329.1"/>
    </source>
</evidence>
<evidence type="ECO:0000259" key="2">
    <source>
        <dbReference type="Pfam" id="PF24883"/>
    </source>
</evidence>
<name>A0A6A5YGC3_9PLEO</name>
<dbReference type="Gene3D" id="3.40.50.300">
    <property type="entry name" value="P-loop containing nucleotide triphosphate hydrolases"/>
    <property type="match status" value="1"/>
</dbReference>
<sequence>MAEALGIVSGSLTVLELTVKVFKQCKHLIETTQDAPRDLKHIFIEISSLKAVLESFDTLSQGSLHDKSVVEGCRSTVDEISQELEGLSITHGLSVGSGKRQRIKGALKWTMKEEKVRKLLDETILHKSTITLAMLGDITNDIKDIKGTMQNVQDQLTVTDQRKVCDWIEHTNPTMMHNQSCRYHEDLTCRWMHRIDQWNDWLSRRRRVIWIHGIPGAGKTVLTSYLIQKTIEHCESLQAERSACIYYYCSFRHGNRLRQDECEPFLRWIVSQLCRISNTIPSDLIELHQQNSIPGCSALKSAFKELLSGFDALFIILDAADESFPRQDLLRLLEEIATHPDFQNIQLLVTSRRYPDIERMLRPLSEPSLPMSNSVVETDIRIYTSAMLERQDRFKRWPKDLKEDILEKLVHGAQGMFRWVVCQIHRLLRKTPTQARKVLEDLPETLDDTYERIFEEIPRDDRAIARSALRWICGHADLPFYHGIPAYCLLSATFGTGASLNPDSISDSYEFEHLHDILGCLIQVELVGESVRHNDSNEYRFHAVALAHYTVQEFLLSDRIQRGSASYFALRKDDCARDMLVAVLEQQSHFSEDTLRTAFFRDYRRYCYDVARFAPVSWESFLQREQEMWHRLRSLFDTNIFTSNGQYKARTLTNNDIDYVAELKLSTCSQRLRVLFATSTGSCYLPSNSD</sequence>
<gene>
    <name evidence="3" type="ORF">BDV96DRAFT_654718</name>
</gene>
<dbReference type="InterPro" id="IPR056884">
    <property type="entry name" value="NPHP3-like_N"/>
</dbReference>
<proteinExistence type="predicted"/>
<dbReference type="OrthoDB" id="1577640at2759"/>
<dbReference type="AlphaFoldDB" id="A0A6A5YGC3"/>
<dbReference type="InterPro" id="IPR027417">
    <property type="entry name" value="P-loop_NTPase"/>
</dbReference>
<organism evidence="3 4">
    <name type="scientific">Lophiotrema nucula</name>
    <dbReference type="NCBI Taxonomy" id="690887"/>
    <lineage>
        <taxon>Eukaryota</taxon>
        <taxon>Fungi</taxon>
        <taxon>Dikarya</taxon>
        <taxon>Ascomycota</taxon>
        <taxon>Pezizomycotina</taxon>
        <taxon>Dothideomycetes</taxon>
        <taxon>Pleosporomycetidae</taxon>
        <taxon>Pleosporales</taxon>
        <taxon>Lophiotremataceae</taxon>
        <taxon>Lophiotrema</taxon>
    </lineage>
</organism>
<keyword evidence="4" id="KW-1185">Reference proteome</keyword>
<feature type="domain" description="Nephrocystin 3-like N-terminal" evidence="2">
    <location>
        <begin position="188"/>
        <end position="352"/>
    </location>
</feature>